<dbReference type="PANTHER" id="PTHR11552">
    <property type="entry name" value="GLUCOSE-METHANOL-CHOLINE GMC OXIDOREDUCTASE"/>
    <property type="match status" value="1"/>
</dbReference>
<evidence type="ECO:0000313" key="3">
    <source>
        <dbReference type="EMBL" id="CRK94783.1"/>
    </source>
</evidence>
<dbReference type="Gene3D" id="3.30.560.10">
    <property type="entry name" value="Glucose Oxidase, domain 3"/>
    <property type="match status" value="1"/>
</dbReference>
<sequence>MVINFIKNAPVGENYRDHATAAYLIKVNPNAPAQALSDINLQTHFYYTQREVGHMGMCNVQAFINTKDPKAIYPEIQYWSYRFTKNQVEFGKILSNYGFKDEFMSEIQSINQDFEILYIVSALLNTKSRGKIELRGADPTLKPKITSGFPTNSDGVATSIRERQQCKTLLLNLFVSTFQSTTFMNSCLMTTEILWHPSGIVKMGNASDAGAVVDEKLGARRLKNLRVADGSMMPTVPSSNTYCPIHAIEAKAAAMITKE</sequence>
<dbReference type="GO" id="GO:0050660">
    <property type="term" value="F:flavin adenine dinucleotide binding"/>
    <property type="evidence" value="ECO:0007669"/>
    <property type="project" value="InterPro"/>
</dbReference>
<dbReference type="Proteomes" id="UP000183832">
    <property type="component" value="Unassembled WGS sequence"/>
</dbReference>
<comment type="similarity">
    <text evidence="1">Belongs to the GMC oxidoreductase family.</text>
</comment>
<evidence type="ECO:0000256" key="1">
    <source>
        <dbReference type="ARBA" id="ARBA00010790"/>
    </source>
</evidence>
<dbReference type="AlphaFoldDB" id="A0A1J1I376"/>
<protein>
    <submittedName>
        <fullName evidence="3">CLUMA_CG008277, isoform A</fullName>
    </submittedName>
</protein>
<dbReference type="Pfam" id="PF05199">
    <property type="entry name" value="GMC_oxred_C"/>
    <property type="match status" value="1"/>
</dbReference>
<gene>
    <name evidence="3" type="ORF">CLUMA_CG008277</name>
</gene>
<proteinExistence type="inferred from homology"/>
<dbReference type="InterPro" id="IPR012132">
    <property type="entry name" value="GMC_OxRdtase"/>
</dbReference>
<dbReference type="SUPFAM" id="SSF51905">
    <property type="entry name" value="FAD/NAD(P)-binding domain"/>
    <property type="match status" value="1"/>
</dbReference>
<dbReference type="STRING" id="568069.A0A1J1I376"/>
<dbReference type="EMBL" id="CVRI01000040">
    <property type="protein sequence ID" value="CRK94783.1"/>
    <property type="molecule type" value="Genomic_DNA"/>
</dbReference>
<evidence type="ECO:0000313" key="4">
    <source>
        <dbReference type="Proteomes" id="UP000183832"/>
    </source>
</evidence>
<dbReference type="PANTHER" id="PTHR11552:SF147">
    <property type="entry name" value="CHOLINE DEHYDROGENASE, MITOCHONDRIAL"/>
    <property type="match status" value="1"/>
</dbReference>
<keyword evidence="4" id="KW-1185">Reference proteome</keyword>
<reference evidence="3 4" key="1">
    <citation type="submission" date="2015-04" db="EMBL/GenBank/DDBJ databases">
        <authorList>
            <person name="Syromyatnikov M.Y."/>
            <person name="Popov V.N."/>
        </authorList>
    </citation>
    <scope>NUCLEOTIDE SEQUENCE [LARGE SCALE GENOMIC DNA]</scope>
</reference>
<accession>A0A1J1I376</accession>
<name>A0A1J1I376_9DIPT</name>
<evidence type="ECO:0000259" key="2">
    <source>
        <dbReference type="Pfam" id="PF05199"/>
    </source>
</evidence>
<dbReference type="InterPro" id="IPR007867">
    <property type="entry name" value="GMC_OxRtase_C"/>
</dbReference>
<dbReference type="SUPFAM" id="SSF54373">
    <property type="entry name" value="FAD-linked reductases, C-terminal domain"/>
    <property type="match status" value="1"/>
</dbReference>
<dbReference type="InterPro" id="IPR036188">
    <property type="entry name" value="FAD/NAD-bd_sf"/>
</dbReference>
<feature type="domain" description="Glucose-methanol-choline oxidoreductase C-terminal" evidence="2">
    <location>
        <begin position="127"/>
        <end position="248"/>
    </location>
</feature>
<dbReference type="OrthoDB" id="269227at2759"/>
<dbReference type="GO" id="GO:0016614">
    <property type="term" value="F:oxidoreductase activity, acting on CH-OH group of donors"/>
    <property type="evidence" value="ECO:0007669"/>
    <property type="project" value="InterPro"/>
</dbReference>
<dbReference type="Gene3D" id="3.50.50.60">
    <property type="entry name" value="FAD/NAD(P)-binding domain"/>
    <property type="match status" value="1"/>
</dbReference>
<organism evidence="3 4">
    <name type="scientific">Clunio marinus</name>
    <dbReference type="NCBI Taxonomy" id="568069"/>
    <lineage>
        <taxon>Eukaryota</taxon>
        <taxon>Metazoa</taxon>
        <taxon>Ecdysozoa</taxon>
        <taxon>Arthropoda</taxon>
        <taxon>Hexapoda</taxon>
        <taxon>Insecta</taxon>
        <taxon>Pterygota</taxon>
        <taxon>Neoptera</taxon>
        <taxon>Endopterygota</taxon>
        <taxon>Diptera</taxon>
        <taxon>Nematocera</taxon>
        <taxon>Chironomoidea</taxon>
        <taxon>Chironomidae</taxon>
        <taxon>Clunio</taxon>
    </lineage>
</organism>